<dbReference type="SUPFAM" id="SSF46785">
    <property type="entry name" value="Winged helix' DNA-binding domain"/>
    <property type="match status" value="1"/>
</dbReference>
<keyword evidence="3" id="KW-1185">Reference proteome</keyword>
<dbReference type="GO" id="GO:0003677">
    <property type="term" value="F:DNA binding"/>
    <property type="evidence" value="ECO:0007669"/>
    <property type="project" value="UniProtKB-KW"/>
</dbReference>
<gene>
    <name evidence="2" type="ORF">CJ229_004240</name>
</gene>
<dbReference type="KEGG" id="nmy:CJ229_004240"/>
<organism evidence="2 3">
    <name type="scientific">Nosocomiicoccus massiliensis</name>
    <dbReference type="NCBI Taxonomy" id="1232430"/>
    <lineage>
        <taxon>Bacteria</taxon>
        <taxon>Bacillati</taxon>
        <taxon>Bacillota</taxon>
        <taxon>Bacilli</taxon>
        <taxon>Bacillales</taxon>
        <taxon>Staphylococcaceae</taxon>
        <taxon>Nosocomiicoccus</taxon>
    </lineage>
</organism>
<dbReference type="Gene3D" id="1.10.10.10">
    <property type="entry name" value="Winged helix-like DNA-binding domain superfamily/Winged helix DNA-binding domain"/>
    <property type="match status" value="1"/>
</dbReference>
<dbReference type="RefSeq" id="WP_317846631.1">
    <property type="nucleotide sequence ID" value="NZ_CP136964.1"/>
</dbReference>
<accession>A0AAF1BSF9</accession>
<evidence type="ECO:0000313" key="2">
    <source>
        <dbReference type="EMBL" id="WOS96923.1"/>
    </source>
</evidence>
<dbReference type="InterPro" id="IPR036390">
    <property type="entry name" value="WH_DNA-bd_sf"/>
</dbReference>
<sequence length="138" mass="15996">MDEVHRIKNIEDLKVLSDPFRVNILLTLGNVAKSGQELSKILNEKGLKIYYHLNELEKRGFIKVEKTEVVNGIVQKFYLPVAKAFIPDINIFSQFTDTTHENFSVKADEYDMFIKEFKQLIEKYGSNDGVHQFIVLES</sequence>
<dbReference type="InterPro" id="IPR036388">
    <property type="entry name" value="WH-like_DNA-bd_sf"/>
</dbReference>
<evidence type="ECO:0000313" key="3">
    <source>
        <dbReference type="Proteomes" id="UP000243626"/>
    </source>
</evidence>
<proteinExistence type="predicted"/>
<dbReference type="EMBL" id="CP136964">
    <property type="protein sequence ID" value="WOS96923.1"/>
    <property type="molecule type" value="Genomic_DNA"/>
</dbReference>
<dbReference type="InterPro" id="IPR011991">
    <property type="entry name" value="ArsR-like_HTH"/>
</dbReference>
<dbReference type="AlphaFoldDB" id="A0AAF1BSF9"/>
<dbReference type="Proteomes" id="UP000243626">
    <property type="component" value="Chromosome"/>
</dbReference>
<reference evidence="3" key="1">
    <citation type="submission" date="2017-09" db="EMBL/GenBank/DDBJ databases">
        <title>Bacterial strain isolated from the female urinary microbiota.</title>
        <authorList>
            <person name="Thomas-White K."/>
            <person name="Kumar N."/>
            <person name="Forster S."/>
            <person name="Putonti C."/>
            <person name="Lawley T."/>
            <person name="Wolfe A.J."/>
        </authorList>
    </citation>
    <scope>NUCLEOTIDE SEQUENCE [LARGE SCALE GENOMIC DNA]</scope>
    <source>
        <strain evidence="3">UMB0959</strain>
    </source>
</reference>
<dbReference type="CDD" id="cd00090">
    <property type="entry name" value="HTH_ARSR"/>
    <property type="match status" value="1"/>
</dbReference>
<protein>
    <submittedName>
        <fullName evidence="2">Helix-turn-helix domain-containing protein</fullName>
    </submittedName>
</protein>
<evidence type="ECO:0000256" key="1">
    <source>
        <dbReference type="ARBA" id="ARBA00023125"/>
    </source>
</evidence>
<keyword evidence="1" id="KW-0238">DNA-binding</keyword>
<name>A0AAF1BSF9_9STAP</name>